<comment type="caution">
    <text evidence="2">The sequence shown here is derived from an EMBL/GenBank/DDBJ whole genome shotgun (WGS) entry which is preliminary data.</text>
</comment>
<keyword evidence="3" id="KW-1185">Reference proteome</keyword>
<gene>
    <name evidence="2" type="ORF">BDA99DRAFT_330988</name>
</gene>
<feature type="compositionally biased region" description="Polar residues" evidence="1">
    <location>
        <begin position="208"/>
        <end position="226"/>
    </location>
</feature>
<organism evidence="2 3">
    <name type="scientific">Phascolomyces articulosus</name>
    <dbReference type="NCBI Taxonomy" id="60185"/>
    <lineage>
        <taxon>Eukaryota</taxon>
        <taxon>Fungi</taxon>
        <taxon>Fungi incertae sedis</taxon>
        <taxon>Mucoromycota</taxon>
        <taxon>Mucoromycotina</taxon>
        <taxon>Mucoromycetes</taxon>
        <taxon>Mucorales</taxon>
        <taxon>Lichtheimiaceae</taxon>
        <taxon>Phascolomyces</taxon>
    </lineage>
</organism>
<evidence type="ECO:0000256" key="1">
    <source>
        <dbReference type="SAM" id="MobiDB-lite"/>
    </source>
</evidence>
<proteinExistence type="predicted"/>
<feature type="compositionally biased region" description="Polar residues" evidence="1">
    <location>
        <begin position="64"/>
        <end position="81"/>
    </location>
</feature>
<name>A0AAD5JLA4_9FUNG</name>
<reference evidence="2" key="1">
    <citation type="journal article" date="2022" name="IScience">
        <title>Evolution of zygomycete secretomes and the origins of terrestrial fungal ecologies.</title>
        <authorList>
            <person name="Chang Y."/>
            <person name="Wang Y."/>
            <person name="Mondo S."/>
            <person name="Ahrendt S."/>
            <person name="Andreopoulos W."/>
            <person name="Barry K."/>
            <person name="Beard J."/>
            <person name="Benny G.L."/>
            <person name="Blankenship S."/>
            <person name="Bonito G."/>
            <person name="Cuomo C."/>
            <person name="Desiro A."/>
            <person name="Gervers K.A."/>
            <person name="Hundley H."/>
            <person name="Kuo A."/>
            <person name="LaButti K."/>
            <person name="Lang B.F."/>
            <person name="Lipzen A."/>
            <person name="O'Donnell K."/>
            <person name="Pangilinan J."/>
            <person name="Reynolds N."/>
            <person name="Sandor L."/>
            <person name="Smith M.E."/>
            <person name="Tsang A."/>
            <person name="Grigoriev I.V."/>
            <person name="Stajich J.E."/>
            <person name="Spatafora J.W."/>
        </authorList>
    </citation>
    <scope>NUCLEOTIDE SEQUENCE</scope>
    <source>
        <strain evidence="2">RSA 2281</strain>
    </source>
</reference>
<protein>
    <submittedName>
        <fullName evidence="2">Uncharacterized protein</fullName>
    </submittedName>
</protein>
<evidence type="ECO:0000313" key="3">
    <source>
        <dbReference type="Proteomes" id="UP001209540"/>
    </source>
</evidence>
<dbReference type="AlphaFoldDB" id="A0AAD5JLA4"/>
<evidence type="ECO:0000313" key="2">
    <source>
        <dbReference type="EMBL" id="KAI9243568.1"/>
    </source>
</evidence>
<sequence>MMSDRPKSAGAQRISRGSMRSLRTALTDSNHHPRSMTPDAPPVPATSRSSMLRDWKNLTRRRSSGGQSPIDNHSTSGSSRGPSPLLTHRPILLDDTEVNHHPINNINNNNSITVTTTDNNQSLLLVEEKTTTFRNNNHLNGHQNNHSNHSIHSINDNNNNNNNNENINTDSNHPHHNNNTKSRFSRSLSNDPLLLPPSSSTSQKQKPHSYQPTRPPSSQGSIRSKAQNLVTSVIGRRNSHHQQQQQQIRAATATTGGLIRSKTFMMDHAGKLIQGADRHEKL</sequence>
<accession>A0AAD5JLA4</accession>
<feature type="region of interest" description="Disordered" evidence="1">
    <location>
        <begin position="1"/>
        <end position="88"/>
    </location>
</feature>
<feature type="compositionally biased region" description="Low complexity" evidence="1">
    <location>
        <begin position="185"/>
        <end position="202"/>
    </location>
</feature>
<reference evidence="2" key="2">
    <citation type="submission" date="2023-02" db="EMBL/GenBank/DDBJ databases">
        <authorList>
            <consortium name="DOE Joint Genome Institute"/>
            <person name="Mondo S.J."/>
            <person name="Chang Y."/>
            <person name="Wang Y."/>
            <person name="Ahrendt S."/>
            <person name="Andreopoulos W."/>
            <person name="Barry K."/>
            <person name="Beard J."/>
            <person name="Benny G.L."/>
            <person name="Blankenship S."/>
            <person name="Bonito G."/>
            <person name="Cuomo C."/>
            <person name="Desiro A."/>
            <person name="Gervers K.A."/>
            <person name="Hundley H."/>
            <person name="Kuo A."/>
            <person name="LaButti K."/>
            <person name="Lang B.F."/>
            <person name="Lipzen A."/>
            <person name="O'Donnell K."/>
            <person name="Pangilinan J."/>
            <person name="Reynolds N."/>
            <person name="Sandor L."/>
            <person name="Smith M.W."/>
            <person name="Tsang A."/>
            <person name="Grigoriev I.V."/>
            <person name="Stajich J.E."/>
            <person name="Spatafora J.W."/>
        </authorList>
    </citation>
    <scope>NUCLEOTIDE SEQUENCE</scope>
    <source>
        <strain evidence="2">RSA 2281</strain>
    </source>
</reference>
<feature type="region of interest" description="Disordered" evidence="1">
    <location>
        <begin position="135"/>
        <end position="226"/>
    </location>
</feature>
<dbReference type="Proteomes" id="UP001209540">
    <property type="component" value="Unassembled WGS sequence"/>
</dbReference>
<dbReference type="EMBL" id="JAIXMP010000070">
    <property type="protein sequence ID" value="KAI9243568.1"/>
    <property type="molecule type" value="Genomic_DNA"/>
</dbReference>
<feature type="compositionally biased region" description="Low complexity" evidence="1">
    <location>
        <begin position="135"/>
        <end position="171"/>
    </location>
</feature>